<feature type="domain" description="Thioredoxin" evidence="7">
    <location>
        <begin position="35"/>
        <end position="165"/>
    </location>
</feature>
<name>A0A2A6DX06_9BACL</name>
<evidence type="ECO:0000259" key="7">
    <source>
        <dbReference type="PROSITE" id="PS51352"/>
    </source>
</evidence>
<proteinExistence type="inferred from homology"/>
<evidence type="ECO:0000256" key="5">
    <source>
        <dbReference type="ARBA" id="ARBA00023157"/>
    </source>
</evidence>
<keyword evidence="6" id="KW-0676">Redox-active center</keyword>
<dbReference type="PANTHER" id="PTHR45663:SF11">
    <property type="entry name" value="GEO12009P1"/>
    <property type="match status" value="1"/>
</dbReference>
<gene>
    <name evidence="8" type="ORF">BLM47_11835</name>
</gene>
<accession>A0A2A6DX06</accession>
<comment type="similarity">
    <text evidence="1">Belongs to the thioredoxin family.</text>
</comment>
<evidence type="ECO:0000256" key="1">
    <source>
        <dbReference type="ARBA" id="ARBA00008987"/>
    </source>
</evidence>
<dbReference type="GO" id="GO:0015035">
    <property type="term" value="F:protein-disulfide reductase activity"/>
    <property type="evidence" value="ECO:0007669"/>
    <property type="project" value="TreeGrafter"/>
</dbReference>
<dbReference type="InterPro" id="IPR036249">
    <property type="entry name" value="Thioredoxin-like_sf"/>
</dbReference>
<dbReference type="PANTHER" id="PTHR45663">
    <property type="entry name" value="GEO12009P1"/>
    <property type="match status" value="1"/>
</dbReference>
<dbReference type="SUPFAM" id="SSF52833">
    <property type="entry name" value="Thioredoxin-like"/>
    <property type="match status" value="1"/>
</dbReference>
<comment type="caution">
    <text evidence="8">The sequence shown here is derived from an EMBL/GenBank/DDBJ whole genome shotgun (WGS) entry which is preliminary data.</text>
</comment>
<dbReference type="InterPro" id="IPR017937">
    <property type="entry name" value="Thioredoxin_CS"/>
</dbReference>
<evidence type="ECO:0000256" key="2">
    <source>
        <dbReference type="ARBA" id="ARBA00020570"/>
    </source>
</evidence>
<dbReference type="InterPro" id="IPR013766">
    <property type="entry name" value="Thioredoxin_domain"/>
</dbReference>
<sequence>MKKLLVYLAIVVGIFGLLSLVNALSKDNSTDNPYRKPKSELHPETVRLLDDPLYQNNVLPDELNRLIESKAPVFVYFYQSTCPYCKETTPVLMPIAQSLGIDLKQFNLLEFPEGWQKYGIEATPTVVFYKDGKEVERLKGGYVEQPTPGGHTKEEFEQFFRRHKA</sequence>
<dbReference type="GO" id="GO:0005829">
    <property type="term" value="C:cytosol"/>
    <property type="evidence" value="ECO:0007669"/>
    <property type="project" value="TreeGrafter"/>
</dbReference>
<organism evidence="8 9">
    <name type="scientific">Candidatus Reconcilbacillus cellulovorans</name>
    <dbReference type="NCBI Taxonomy" id="1906605"/>
    <lineage>
        <taxon>Bacteria</taxon>
        <taxon>Bacillati</taxon>
        <taxon>Bacillota</taxon>
        <taxon>Bacilli</taxon>
        <taxon>Bacillales</taxon>
        <taxon>Paenibacillaceae</taxon>
        <taxon>Candidatus Reconcilbacillus</taxon>
    </lineage>
</organism>
<evidence type="ECO:0000256" key="6">
    <source>
        <dbReference type="ARBA" id="ARBA00023284"/>
    </source>
</evidence>
<dbReference type="PROSITE" id="PS00194">
    <property type="entry name" value="THIOREDOXIN_1"/>
    <property type="match status" value="1"/>
</dbReference>
<evidence type="ECO:0000313" key="8">
    <source>
        <dbReference type="EMBL" id="PDO09588.1"/>
    </source>
</evidence>
<evidence type="ECO:0000256" key="4">
    <source>
        <dbReference type="ARBA" id="ARBA00022982"/>
    </source>
</evidence>
<dbReference type="Gene3D" id="3.40.30.10">
    <property type="entry name" value="Glutaredoxin"/>
    <property type="match status" value="1"/>
</dbReference>
<dbReference type="Proteomes" id="UP000243688">
    <property type="component" value="Unassembled WGS sequence"/>
</dbReference>
<dbReference type="AlphaFoldDB" id="A0A2A6DX06"/>
<keyword evidence="5" id="KW-1015">Disulfide bond</keyword>
<evidence type="ECO:0000256" key="3">
    <source>
        <dbReference type="ARBA" id="ARBA00022448"/>
    </source>
</evidence>
<keyword evidence="4" id="KW-0249">Electron transport</keyword>
<dbReference type="PROSITE" id="PS51352">
    <property type="entry name" value="THIOREDOXIN_2"/>
    <property type="match status" value="1"/>
</dbReference>
<dbReference type="EMBL" id="MOXJ01000034">
    <property type="protein sequence ID" value="PDO09588.1"/>
    <property type="molecule type" value="Genomic_DNA"/>
</dbReference>
<reference evidence="8 9" key="1">
    <citation type="submission" date="2016-12" db="EMBL/GenBank/DDBJ databases">
        <title>Candidatus Reconcilibacillus cellulovorans genome.</title>
        <authorList>
            <person name="Kolinko S."/>
            <person name="Wu Y.-W."/>
            <person name="Tachea F."/>
            <person name="Denzel E."/>
            <person name="Hiras J."/>
            <person name="Baecker N."/>
            <person name="Chan L.J."/>
            <person name="Eichorst S.A."/>
            <person name="Frey D."/>
            <person name="Adams P.D."/>
            <person name="Pray T."/>
            <person name="Tanjore D."/>
            <person name="Petzold C.J."/>
            <person name="Gladden J.M."/>
            <person name="Simmons B.A."/>
            <person name="Singer S.W."/>
        </authorList>
    </citation>
    <scope>NUCLEOTIDE SEQUENCE [LARGE SCALE GENOMIC DNA]</scope>
    <source>
        <strain evidence="8">JTherm</strain>
    </source>
</reference>
<evidence type="ECO:0000313" key="9">
    <source>
        <dbReference type="Proteomes" id="UP000243688"/>
    </source>
</evidence>
<keyword evidence="3" id="KW-0813">Transport</keyword>
<dbReference type="CDD" id="cd02947">
    <property type="entry name" value="TRX_family"/>
    <property type="match status" value="1"/>
</dbReference>
<protein>
    <recommendedName>
        <fullName evidence="2">Thioredoxin</fullName>
    </recommendedName>
</protein>
<dbReference type="GO" id="GO:0045454">
    <property type="term" value="P:cell redox homeostasis"/>
    <property type="evidence" value="ECO:0007669"/>
    <property type="project" value="TreeGrafter"/>
</dbReference>
<dbReference type="PROSITE" id="PS51354">
    <property type="entry name" value="GLUTAREDOXIN_2"/>
    <property type="match status" value="1"/>
</dbReference>
<dbReference type="Pfam" id="PF00085">
    <property type="entry name" value="Thioredoxin"/>
    <property type="match status" value="1"/>
</dbReference>